<evidence type="ECO:0000256" key="1">
    <source>
        <dbReference type="SAM" id="MobiDB-lite"/>
    </source>
</evidence>
<feature type="chain" id="PRO_5042213692" description="Saposin B-type domain-containing protein" evidence="2">
    <location>
        <begin position="31"/>
        <end position="187"/>
    </location>
</feature>
<sequence length="187" mass="20481">MMAATPRLRGSMRILQFGCCVALLIVRASAGDSLSSAACANCMLIARAVEIEGAKLETGQDVEDEEQDYLLGGGNNGQRRKMMHDRSEIRIRDSINNVCHELSAAGAAILPDIMIACNNLITKHVEPMVDWVYENGPVNLVNVLCAELEEICPRGDQETYNNIGRSKSLFSNDDSPEDNSNSIHEEL</sequence>
<name>A0AAE0GFA5_9CHLO</name>
<feature type="region of interest" description="Disordered" evidence="1">
    <location>
        <begin position="166"/>
        <end position="187"/>
    </location>
</feature>
<organism evidence="3 4">
    <name type="scientific">Cymbomonas tetramitiformis</name>
    <dbReference type="NCBI Taxonomy" id="36881"/>
    <lineage>
        <taxon>Eukaryota</taxon>
        <taxon>Viridiplantae</taxon>
        <taxon>Chlorophyta</taxon>
        <taxon>Pyramimonadophyceae</taxon>
        <taxon>Pyramimonadales</taxon>
        <taxon>Pyramimonadaceae</taxon>
        <taxon>Cymbomonas</taxon>
    </lineage>
</organism>
<evidence type="ECO:0000313" key="4">
    <source>
        <dbReference type="Proteomes" id="UP001190700"/>
    </source>
</evidence>
<proteinExistence type="predicted"/>
<feature type="compositionally biased region" description="Low complexity" evidence="1">
    <location>
        <begin position="178"/>
        <end position="187"/>
    </location>
</feature>
<evidence type="ECO:0000256" key="2">
    <source>
        <dbReference type="SAM" id="SignalP"/>
    </source>
</evidence>
<gene>
    <name evidence="3" type="ORF">CYMTET_14811</name>
</gene>
<keyword evidence="4" id="KW-1185">Reference proteome</keyword>
<comment type="caution">
    <text evidence="3">The sequence shown here is derived from an EMBL/GenBank/DDBJ whole genome shotgun (WGS) entry which is preliminary data.</text>
</comment>
<dbReference type="EMBL" id="LGRX02006226">
    <property type="protein sequence ID" value="KAK3277165.1"/>
    <property type="molecule type" value="Genomic_DNA"/>
</dbReference>
<dbReference type="AlphaFoldDB" id="A0AAE0GFA5"/>
<accession>A0AAE0GFA5</accession>
<feature type="signal peptide" evidence="2">
    <location>
        <begin position="1"/>
        <end position="30"/>
    </location>
</feature>
<dbReference type="Proteomes" id="UP001190700">
    <property type="component" value="Unassembled WGS sequence"/>
</dbReference>
<reference evidence="3 4" key="1">
    <citation type="journal article" date="2015" name="Genome Biol. Evol.">
        <title>Comparative Genomics of a Bacterivorous Green Alga Reveals Evolutionary Causalities and Consequences of Phago-Mixotrophic Mode of Nutrition.</title>
        <authorList>
            <person name="Burns J.A."/>
            <person name="Paasch A."/>
            <person name="Narechania A."/>
            <person name="Kim E."/>
        </authorList>
    </citation>
    <scope>NUCLEOTIDE SEQUENCE [LARGE SCALE GENOMIC DNA]</scope>
    <source>
        <strain evidence="3 4">PLY_AMNH</strain>
    </source>
</reference>
<keyword evidence="2" id="KW-0732">Signal</keyword>
<evidence type="ECO:0008006" key="5">
    <source>
        <dbReference type="Google" id="ProtNLM"/>
    </source>
</evidence>
<protein>
    <recommendedName>
        <fullName evidence="5">Saposin B-type domain-containing protein</fullName>
    </recommendedName>
</protein>
<evidence type="ECO:0000313" key="3">
    <source>
        <dbReference type="EMBL" id="KAK3277165.1"/>
    </source>
</evidence>